<dbReference type="SUPFAM" id="SSF46894">
    <property type="entry name" value="C-terminal effector domain of the bipartite response regulators"/>
    <property type="match status" value="1"/>
</dbReference>
<feature type="region of interest" description="Disordered" evidence="7">
    <location>
        <begin position="264"/>
        <end position="288"/>
    </location>
</feature>
<dbReference type="Gene3D" id="1.25.40.10">
    <property type="entry name" value="Tetratricopeptide repeat domain"/>
    <property type="match status" value="2"/>
</dbReference>
<dbReference type="GO" id="GO:0000160">
    <property type="term" value="P:phosphorelay signal transduction system"/>
    <property type="evidence" value="ECO:0007669"/>
    <property type="project" value="InterPro"/>
</dbReference>
<dbReference type="PANTHER" id="PTHR35807">
    <property type="entry name" value="TRANSCRIPTIONAL REGULATOR REDD-RELATED"/>
    <property type="match status" value="1"/>
</dbReference>
<keyword evidence="3 6" id="KW-0238">DNA-binding</keyword>
<evidence type="ECO:0000256" key="2">
    <source>
        <dbReference type="ARBA" id="ARBA00023015"/>
    </source>
</evidence>
<dbReference type="SUPFAM" id="SSF48452">
    <property type="entry name" value="TPR-like"/>
    <property type="match status" value="2"/>
</dbReference>
<feature type="DNA-binding region" description="OmpR/PhoB-type" evidence="6">
    <location>
        <begin position="2"/>
        <end position="106"/>
    </location>
</feature>
<dbReference type="InterPro" id="IPR005158">
    <property type="entry name" value="BTAD"/>
</dbReference>
<dbReference type="PROSITE" id="PS51755">
    <property type="entry name" value="OMPR_PHOB"/>
    <property type="match status" value="1"/>
</dbReference>
<dbReference type="InterPro" id="IPR051677">
    <property type="entry name" value="AfsR-DnrI-RedD_regulator"/>
</dbReference>
<comment type="caution">
    <text evidence="9">The sequence shown here is derived from an EMBL/GenBank/DDBJ whole genome shotgun (WGS) entry which is preliminary data.</text>
</comment>
<name>A0A543D969_9PSEU</name>
<evidence type="ECO:0000313" key="10">
    <source>
        <dbReference type="Proteomes" id="UP000315677"/>
    </source>
</evidence>
<dbReference type="SMART" id="SM00862">
    <property type="entry name" value="Trans_reg_C"/>
    <property type="match status" value="1"/>
</dbReference>
<dbReference type="InterPro" id="IPR016032">
    <property type="entry name" value="Sig_transdc_resp-reg_C-effctor"/>
</dbReference>
<keyword evidence="5" id="KW-0802">TPR repeat</keyword>
<keyword evidence="2" id="KW-0805">Transcription regulation</keyword>
<gene>
    <name evidence="9" type="ORF">FB558_6113</name>
</gene>
<dbReference type="Gene3D" id="3.40.50.300">
    <property type="entry name" value="P-loop containing nucleotide triphosphate hydrolases"/>
    <property type="match status" value="1"/>
</dbReference>
<keyword evidence="4" id="KW-0804">Transcription</keyword>
<dbReference type="SMART" id="SM01043">
    <property type="entry name" value="BTAD"/>
    <property type="match status" value="1"/>
</dbReference>
<dbReference type="GO" id="GO:0043531">
    <property type="term" value="F:ADP binding"/>
    <property type="evidence" value="ECO:0007669"/>
    <property type="project" value="InterPro"/>
</dbReference>
<feature type="domain" description="OmpR/PhoB-type" evidence="8">
    <location>
        <begin position="2"/>
        <end position="106"/>
    </location>
</feature>
<dbReference type="InterPro" id="IPR011990">
    <property type="entry name" value="TPR-like_helical_dom_sf"/>
</dbReference>
<reference evidence="9 10" key="1">
    <citation type="submission" date="2019-06" db="EMBL/GenBank/DDBJ databases">
        <title>Sequencing the genomes of 1000 actinobacteria strains.</title>
        <authorList>
            <person name="Klenk H.-P."/>
        </authorList>
    </citation>
    <scope>NUCLEOTIDE SEQUENCE [LARGE SCALE GENOMIC DNA]</scope>
    <source>
        <strain evidence="9 10">DSM 45301</strain>
    </source>
</reference>
<proteinExistence type="inferred from homology"/>
<evidence type="ECO:0000256" key="4">
    <source>
        <dbReference type="ARBA" id="ARBA00023163"/>
    </source>
</evidence>
<dbReference type="InterPro" id="IPR036388">
    <property type="entry name" value="WH-like_DNA-bd_sf"/>
</dbReference>
<dbReference type="PROSITE" id="PS50005">
    <property type="entry name" value="TPR"/>
    <property type="match status" value="1"/>
</dbReference>
<dbReference type="PANTHER" id="PTHR35807:SF1">
    <property type="entry name" value="TRANSCRIPTIONAL REGULATOR REDD"/>
    <property type="match status" value="1"/>
</dbReference>
<evidence type="ECO:0000256" key="3">
    <source>
        <dbReference type="ARBA" id="ARBA00023125"/>
    </source>
</evidence>
<evidence type="ECO:0000259" key="8">
    <source>
        <dbReference type="PROSITE" id="PS51755"/>
    </source>
</evidence>
<dbReference type="SUPFAM" id="SSF52540">
    <property type="entry name" value="P-loop containing nucleoside triphosphate hydrolases"/>
    <property type="match status" value="1"/>
</dbReference>
<evidence type="ECO:0000256" key="6">
    <source>
        <dbReference type="PROSITE-ProRule" id="PRU01091"/>
    </source>
</evidence>
<dbReference type="PRINTS" id="PR00364">
    <property type="entry name" value="DISEASERSIST"/>
</dbReference>
<protein>
    <submittedName>
        <fullName evidence="9">DNA-binding SARP family transcriptional activator</fullName>
    </submittedName>
</protein>
<sequence>MPGRITPDARRLRFAVLGPLRVRFGDAELDVGPVRQQAVLAALALRPDVTTSQAELLDRVWGLEPPGSGVKNMPGYVFRLRRCLQSAGVDAKSVIVSDRSGYRFVGGAARLDTMDLDGFAAEAGEARRAGDLAAAIDAHTAALALFEGEPLAGLPGPFAVGERRRLTERRIALLQDKLDAQIRSGRYDEAIDELSVWIEAYPHTEPLAALLVRARYGGGRPANALKVLPELRERLVRDLGVEPGDEVQRAHQAVLRGDDAALGITPRRDPVRRTPVAGPTGRPRDELPVDVGEVVGRDRELSLLTGPLDDSAVTTAAVDGVAGAGKTALAVNAARVLRARSPDGCLFVDLHGHSGRTAPAPQRVLRRLLRSVGVDDSGIPDDVDELAASWRAASASLRLVLVLDDASGAEQVRPLLPAGAGSCVLVTSRRRLAGLDVDRRVTLGALDLDAAQVLLDRVVGASRSGREQDAVRRLAQLCGRLPLALCIAGARLQTRPEWTFGDLTARLVDDESRLGGLSAGDRSVEAAFETSYGQLPAGDRRAFRMLGVSPAPEVDRLALAAMLGCSAAEAERALENLVDASLLQQPAAGRYRLHDLVAVYARRLAAGERPEMFARATRGVYRLYTAAGRLASEWGAASYPTGPDLGAVPFRGRADATAWLDRAGDLADVVAHAAAAGHVDEACWMAEGLADYLVRRRRAHECRAAVEVALSRVEEATDARMRPSLRFCLGFAQGMQGRYRQAYASFTAALEHSRRGGDRREEVRARGALVVIDTMAGRHTGAVADLTEAARAARELGNDWAVERAMSSLGYVHLVQGRLAEALSCFSESHAVGEKIGSPAMVGRSLGHVGSVQLQLGRPADAAATLRRAVELGEQVADVLLHAGSLTRLGAAEQELGDLDTALDLHRRALDLVSGKAVAELEQEIRGRLGHCCLAMGRHAEAREHLERARALSAMPPQAEEGSVHRTILLAGGRLPASATV</sequence>
<organism evidence="9 10">
    <name type="scientific">Pseudonocardia kunmingensis</name>
    <dbReference type="NCBI Taxonomy" id="630975"/>
    <lineage>
        <taxon>Bacteria</taxon>
        <taxon>Bacillati</taxon>
        <taxon>Actinomycetota</taxon>
        <taxon>Actinomycetes</taxon>
        <taxon>Pseudonocardiales</taxon>
        <taxon>Pseudonocardiaceae</taxon>
        <taxon>Pseudonocardia</taxon>
    </lineage>
</organism>
<accession>A0A543D969</accession>
<dbReference type="GO" id="GO:0006355">
    <property type="term" value="P:regulation of DNA-templated transcription"/>
    <property type="evidence" value="ECO:0007669"/>
    <property type="project" value="InterPro"/>
</dbReference>
<evidence type="ECO:0000313" key="9">
    <source>
        <dbReference type="EMBL" id="TQM05891.1"/>
    </source>
</evidence>
<evidence type="ECO:0000256" key="1">
    <source>
        <dbReference type="ARBA" id="ARBA00005820"/>
    </source>
</evidence>
<evidence type="ECO:0000256" key="5">
    <source>
        <dbReference type="PROSITE-ProRule" id="PRU00339"/>
    </source>
</evidence>
<dbReference type="RefSeq" id="WP_142059420.1">
    <property type="nucleotide sequence ID" value="NZ_VFPA01000004.1"/>
</dbReference>
<dbReference type="InterPro" id="IPR019734">
    <property type="entry name" value="TPR_rpt"/>
</dbReference>
<dbReference type="Pfam" id="PF03704">
    <property type="entry name" value="BTAD"/>
    <property type="match status" value="1"/>
</dbReference>
<dbReference type="Gene3D" id="1.10.10.10">
    <property type="entry name" value="Winged helix-like DNA-binding domain superfamily/Winged helix DNA-binding domain"/>
    <property type="match status" value="2"/>
</dbReference>
<evidence type="ECO:0000256" key="7">
    <source>
        <dbReference type="SAM" id="MobiDB-lite"/>
    </source>
</evidence>
<dbReference type="Proteomes" id="UP000315677">
    <property type="component" value="Unassembled WGS sequence"/>
</dbReference>
<keyword evidence="10" id="KW-1185">Reference proteome</keyword>
<dbReference type="AlphaFoldDB" id="A0A543D969"/>
<dbReference type="Pfam" id="PF13424">
    <property type="entry name" value="TPR_12"/>
    <property type="match status" value="2"/>
</dbReference>
<comment type="similarity">
    <text evidence="1">Belongs to the AfsR/DnrI/RedD regulatory family.</text>
</comment>
<dbReference type="OrthoDB" id="5244210at2"/>
<dbReference type="GO" id="GO:0003677">
    <property type="term" value="F:DNA binding"/>
    <property type="evidence" value="ECO:0007669"/>
    <property type="project" value="UniProtKB-UniRule"/>
</dbReference>
<dbReference type="CDD" id="cd15831">
    <property type="entry name" value="BTAD"/>
    <property type="match status" value="1"/>
</dbReference>
<feature type="repeat" description="TPR" evidence="5">
    <location>
        <begin position="883"/>
        <end position="916"/>
    </location>
</feature>
<dbReference type="EMBL" id="VFPA01000004">
    <property type="protein sequence ID" value="TQM05891.1"/>
    <property type="molecule type" value="Genomic_DNA"/>
</dbReference>
<dbReference type="InterPro" id="IPR027417">
    <property type="entry name" value="P-loop_NTPase"/>
</dbReference>
<dbReference type="SMART" id="SM00028">
    <property type="entry name" value="TPR"/>
    <property type="match status" value="6"/>
</dbReference>
<dbReference type="InterPro" id="IPR001867">
    <property type="entry name" value="OmpR/PhoB-type_DNA-bd"/>
</dbReference>